<feature type="chain" id="PRO_5042040187" evidence="1">
    <location>
        <begin position="26"/>
        <end position="71"/>
    </location>
</feature>
<dbReference type="AlphaFoldDB" id="A0AAE9Z683"/>
<reference evidence="2 3" key="2">
    <citation type="journal article" date="2022" name="Mar. Drugs">
        <title>Bioassay-Guided Fractionation Leads to the Detection of Cholic Acid Generated by the Rare Thalassomonas sp.</title>
        <authorList>
            <person name="Pheiffer F."/>
            <person name="Schneider Y.K."/>
            <person name="Hansen E.H."/>
            <person name="Andersen J.H."/>
            <person name="Isaksson J."/>
            <person name="Busche T."/>
            <person name="R C."/>
            <person name="Kalinowski J."/>
            <person name="Zyl L.V."/>
            <person name="Trindade M."/>
        </authorList>
    </citation>
    <scope>NUCLEOTIDE SEQUENCE [LARGE SCALE GENOMIC DNA]</scope>
    <source>
        <strain evidence="2 3">XOM25</strain>
    </source>
</reference>
<evidence type="ECO:0000313" key="3">
    <source>
        <dbReference type="Proteomes" id="UP000032352"/>
    </source>
</evidence>
<evidence type="ECO:0000313" key="2">
    <source>
        <dbReference type="EMBL" id="WDE06849.1"/>
    </source>
</evidence>
<reference evidence="2 3" key="1">
    <citation type="journal article" date="2015" name="Genome Announc.">
        <title>Draft Genome Sequences of Marine Isolates of Thalassomonas viridans and Thalassomonas actiniarum.</title>
        <authorList>
            <person name="Olonade I."/>
            <person name="van Zyl L.J."/>
            <person name="Trindade M."/>
        </authorList>
    </citation>
    <scope>NUCLEOTIDE SEQUENCE [LARGE SCALE GENOMIC DNA]</scope>
    <source>
        <strain evidence="2 3">XOM25</strain>
    </source>
</reference>
<proteinExistence type="predicted"/>
<keyword evidence="1" id="KW-0732">Signal</keyword>
<gene>
    <name evidence="2" type="ORF">SG34_008100</name>
</gene>
<dbReference type="EMBL" id="CP059733">
    <property type="protein sequence ID" value="WDE06849.1"/>
    <property type="molecule type" value="Genomic_DNA"/>
</dbReference>
<organism evidence="2 3">
    <name type="scientific">Thalassomonas viridans</name>
    <dbReference type="NCBI Taxonomy" id="137584"/>
    <lineage>
        <taxon>Bacteria</taxon>
        <taxon>Pseudomonadati</taxon>
        <taxon>Pseudomonadota</taxon>
        <taxon>Gammaproteobacteria</taxon>
        <taxon>Alteromonadales</taxon>
        <taxon>Colwelliaceae</taxon>
        <taxon>Thalassomonas</taxon>
    </lineage>
</organism>
<dbReference type="RefSeq" id="WP_084724212.1">
    <property type="nucleotide sequence ID" value="NZ_CP059733.1"/>
</dbReference>
<protein>
    <submittedName>
        <fullName evidence="2">Uncharacterized protein</fullName>
    </submittedName>
</protein>
<evidence type="ECO:0000256" key="1">
    <source>
        <dbReference type="SAM" id="SignalP"/>
    </source>
</evidence>
<dbReference type="KEGG" id="tvd:SG34_008100"/>
<keyword evidence="3" id="KW-1185">Reference proteome</keyword>
<name>A0AAE9Z683_9GAMM</name>
<sequence length="71" mass="7529">MKLVKATLTAAALMLTAASIATATAAPAPWYVYASKVNGYRICSQYSPGFGWYKASSVAYTTLGHCNAYGR</sequence>
<accession>A0AAE9Z683</accession>
<dbReference type="Proteomes" id="UP000032352">
    <property type="component" value="Chromosome"/>
</dbReference>
<feature type="signal peptide" evidence="1">
    <location>
        <begin position="1"/>
        <end position="25"/>
    </location>
</feature>